<evidence type="ECO:0000313" key="4">
    <source>
        <dbReference type="Proteomes" id="UP000298545"/>
    </source>
</evidence>
<dbReference type="AlphaFoldDB" id="A0A4D7DRG2"/>
<evidence type="ECO:0000259" key="1">
    <source>
        <dbReference type="Pfam" id="PF12680"/>
    </source>
</evidence>
<reference evidence="3 5" key="2">
    <citation type="submission" date="2021-03" db="EMBL/GenBank/DDBJ databases">
        <title>Rapid diversification of plasmids in a genus of pathogenic and nitrogen fixing bacteria.</title>
        <authorList>
            <person name="Weisberg A.J."/>
            <person name="Miller M."/>
            <person name="Ream W."/>
            <person name="Grunwald N.J."/>
            <person name="Chang J.H."/>
        </authorList>
    </citation>
    <scope>NUCLEOTIDE SEQUENCE [LARGE SCALE GENOMIC DNA]</scope>
    <source>
        <strain evidence="3 5">AF3.44</strain>
    </source>
</reference>
<dbReference type="STRING" id="1367849.GCA_000518585_02670"/>
<evidence type="ECO:0000313" key="5">
    <source>
        <dbReference type="Proteomes" id="UP000826513"/>
    </source>
</evidence>
<dbReference type="Proteomes" id="UP000298545">
    <property type="component" value="Chromosome circular"/>
</dbReference>
<keyword evidence="5" id="KW-1185">Reference proteome</keyword>
<sequence length="154" mass="17675">MGIIFSSKPTISKRRGRCFPRRVTLLLEHKVDSQTGLTPSDVVQKQLEAYNRRDIDDFMQWWAPDCEYFAFPSTLLATGADEIRQRHVERFNEPNLNGILLSRVAMGNLVNDHERVIRTFPEGPGELEVICIYEVDDGKITSARFKIGEKQLHA</sequence>
<dbReference type="InterPro" id="IPR037401">
    <property type="entry name" value="SnoaL-like"/>
</dbReference>
<keyword evidence="2" id="KW-0413">Isomerase</keyword>
<accession>A0A4D7DRG2</accession>
<dbReference type="EMBL" id="CP072167">
    <property type="protein sequence ID" value="QYA06269.1"/>
    <property type="molecule type" value="Genomic_DNA"/>
</dbReference>
<dbReference type="Proteomes" id="UP000826513">
    <property type="component" value="Chromosome 1"/>
</dbReference>
<proteinExistence type="predicted"/>
<dbReference type="OrthoDB" id="9799296at2"/>
<feature type="domain" description="SnoaL-like" evidence="1">
    <location>
        <begin position="43"/>
        <end position="142"/>
    </location>
</feature>
<dbReference type="KEGG" id="alf:CFBP5473_10370"/>
<dbReference type="SUPFAM" id="SSF54427">
    <property type="entry name" value="NTF2-like"/>
    <property type="match status" value="1"/>
</dbReference>
<dbReference type="Gene3D" id="3.10.450.50">
    <property type="match status" value="1"/>
</dbReference>
<dbReference type="EMBL" id="CP039691">
    <property type="protein sequence ID" value="QCI98277.1"/>
    <property type="molecule type" value="Genomic_DNA"/>
</dbReference>
<dbReference type="GO" id="GO:0016853">
    <property type="term" value="F:isomerase activity"/>
    <property type="evidence" value="ECO:0007669"/>
    <property type="project" value="UniProtKB-KW"/>
</dbReference>
<gene>
    <name evidence="2" type="ORF">CFBP5473_10370</name>
    <name evidence="3" type="ORF">J5285_09355</name>
</gene>
<dbReference type="Pfam" id="PF12680">
    <property type="entry name" value="SnoaL_2"/>
    <property type="match status" value="1"/>
</dbReference>
<name>A0A4D7DRG2_9HYPH</name>
<protein>
    <submittedName>
        <fullName evidence="3">Nuclear transport factor 2 family protein</fullName>
    </submittedName>
    <submittedName>
        <fullName evidence="2">Steroid delta-isomerase</fullName>
    </submittedName>
</protein>
<reference evidence="2 4" key="1">
    <citation type="submission" date="2019-04" db="EMBL/GenBank/DDBJ databases">
        <title>Complete genome sequence of Agrobacterium larrymoorei CFBP5473.</title>
        <authorList>
            <person name="Haryono M."/>
            <person name="Chou L."/>
            <person name="Lin Y.-C."/>
            <person name="Lai E.-M."/>
            <person name="Kuo C.-H."/>
        </authorList>
    </citation>
    <scope>NUCLEOTIDE SEQUENCE [LARGE SCALE GENOMIC DNA]</scope>
    <source>
        <strain evidence="2 4">CFBP5473</strain>
    </source>
</reference>
<dbReference type="InterPro" id="IPR032710">
    <property type="entry name" value="NTF2-like_dom_sf"/>
</dbReference>
<evidence type="ECO:0000313" key="3">
    <source>
        <dbReference type="EMBL" id="QYA06269.1"/>
    </source>
</evidence>
<evidence type="ECO:0000313" key="2">
    <source>
        <dbReference type="EMBL" id="QCI98277.1"/>
    </source>
</evidence>
<organism evidence="2 4">
    <name type="scientific">Agrobacterium larrymoorei</name>
    <dbReference type="NCBI Taxonomy" id="160699"/>
    <lineage>
        <taxon>Bacteria</taxon>
        <taxon>Pseudomonadati</taxon>
        <taxon>Pseudomonadota</taxon>
        <taxon>Alphaproteobacteria</taxon>
        <taxon>Hyphomicrobiales</taxon>
        <taxon>Rhizobiaceae</taxon>
        <taxon>Rhizobium/Agrobacterium group</taxon>
        <taxon>Agrobacterium</taxon>
    </lineage>
</organism>